<feature type="domain" description="Shikimate dehydrogenase substrate binding N-terminal" evidence="4">
    <location>
        <begin position="6"/>
        <end position="88"/>
    </location>
</feature>
<dbReference type="AlphaFoldDB" id="A0A2N3IJR4"/>
<keyword evidence="3" id="KW-0028">Amino-acid biosynthesis</keyword>
<comment type="caution">
    <text evidence="5">The sequence shown here is derived from an EMBL/GenBank/DDBJ whole genome shotgun (WGS) entry which is preliminary data.</text>
</comment>
<gene>
    <name evidence="5" type="ORF">Rain11_0431</name>
</gene>
<dbReference type="SUPFAM" id="SSF51735">
    <property type="entry name" value="NAD(P)-binding Rossmann-fold domains"/>
    <property type="match status" value="1"/>
</dbReference>
<organism evidence="5 6">
    <name type="scientific">Raineya orbicola</name>
    <dbReference type="NCBI Taxonomy" id="2016530"/>
    <lineage>
        <taxon>Bacteria</taxon>
        <taxon>Pseudomonadati</taxon>
        <taxon>Bacteroidota</taxon>
        <taxon>Cytophagia</taxon>
        <taxon>Cytophagales</taxon>
        <taxon>Raineyaceae</taxon>
        <taxon>Raineya</taxon>
    </lineage>
</organism>
<evidence type="ECO:0000256" key="2">
    <source>
        <dbReference type="ARBA" id="ARBA00023002"/>
    </source>
</evidence>
<protein>
    <submittedName>
        <fullName evidence="5">Shikimate 5-dehydrogenase</fullName>
    </submittedName>
</protein>
<dbReference type="InterPro" id="IPR046346">
    <property type="entry name" value="Aminoacid_DH-like_N_sf"/>
</dbReference>
<dbReference type="GO" id="GO:0050661">
    <property type="term" value="F:NADP binding"/>
    <property type="evidence" value="ECO:0007669"/>
    <property type="project" value="TreeGrafter"/>
</dbReference>
<comment type="pathway">
    <text evidence="1">Metabolic intermediate biosynthesis; chorismate biosynthesis; chorismate from D-erythrose 4-phosphate and phosphoenolpyruvate: step 4/7.</text>
</comment>
<name>A0A2N3IJR4_9BACT</name>
<dbReference type="OrthoDB" id="9792692at2"/>
<accession>A0A2N3IJR4</accession>
<evidence type="ECO:0000259" key="4">
    <source>
        <dbReference type="Pfam" id="PF08501"/>
    </source>
</evidence>
<dbReference type="GO" id="GO:0004764">
    <property type="term" value="F:shikimate 3-dehydrogenase (NADP+) activity"/>
    <property type="evidence" value="ECO:0007669"/>
    <property type="project" value="InterPro"/>
</dbReference>
<dbReference type="PANTHER" id="PTHR21089:SF1">
    <property type="entry name" value="BIFUNCTIONAL 3-DEHYDROQUINATE DEHYDRATASE_SHIKIMATE DEHYDROGENASE, CHLOROPLASTIC"/>
    <property type="match status" value="1"/>
</dbReference>
<dbReference type="GO" id="GO:0019632">
    <property type="term" value="P:shikimate metabolic process"/>
    <property type="evidence" value="ECO:0007669"/>
    <property type="project" value="TreeGrafter"/>
</dbReference>
<sequence>MKKLGLIGFPLTHSFSKKYFQEKFLRENLQDYSYELYPLENIQQFSQLLTQHPELIGLNVTIPYKEQILPFLDEISENAQKIGAINTIAIQNGKKIGYNTDYEGFLVSLQNFLQDEKPKKALILGTGGASKAVQAVLEFLQIPFQLVSRKKGTSLLSYEELTPQIIENASLIINTTPLGMYPETNTYPPLPYESINQKHFLYDLVYNPEFTLFLQKGKARGAKIKNGLEMLYLQAEAAWDIWKEI</sequence>
<dbReference type="CDD" id="cd01065">
    <property type="entry name" value="NAD_bind_Shikimate_DH"/>
    <property type="match status" value="1"/>
</dbReference>
<dbReference type="Proteomes" id="UP000233387">
    <property type="component" value="Unassembled WGS sequence"/>
</dbReference>
<proteinExistence type="predicted"/>
<reference evidence="5 6" key="1">
    <citation type="submission" date="2017-06" db="EMBL/GenBank/DDBJ databases">
        <title>Raineya orbicola gen. nov., sp. nov. a slightly thermophilic bacterium of the phylum Bacteroidetes and the description of Raineyaceae fam. nov.</title>
        <authorList>
            <person name="Albuquerque L."/>
            <person name="Polonia A.R.M."/>
            <person name="Barroso C."/>
            <person name="Froufe H.J.C."/>
            <person name="Lage O."/>
            <person name="Lobo-Da-Cunha A."/>
            <person name="Egas C."/>
            <person name="Da Costa M.S."/>
        </authorList>
    </citation>
    <scope>NUCLEOTIDE SEQUENCE [LARGE SCALE GENOMIC DNA]</scope>
    <source>
        <strain evidence="5 6">SPSPC-11</strain>
    </source>
</reference>
<evidence type="ECO:0000256" key="3">
    <source>
        <dbReference type="ARBA" id="ARBA00023141"/>
    </source>
</evidence>
<dbReference type="InterPro" id="IPR036291">
    <property type="entry name" value="NAD(P)-bd_dom_sf"/>
</dbReference>
<dbReference type="Gene3D" id="3.40.50.720">
    <property type="entry name" value="NAD(P)-binding Rossmann-like Domain"/>
    <property type="match status" value="1"/>
</dbReference>
<dbReference type="GO" id="GO:0009423">
    <property type="term" value="P:chorismate biosynthetic process"/>
    <property type="evidence" value="ECO:0007669"/>
    <property type="project" value="TreeGrafter"/>
</dbReference>
<dbReference type="Gene3D" id="3.40.50.10860">
    <property type="entry name" value="Leucine Dehydrogenase, chain A, domain 1"/>
    <property type="match status" value="1"/>
</dbReference>
<dbReference type="PANTHER" id="PTHR21089">
    <property type="entry name" value="SHIKIMATE DEHYDROGENASE"/>
    <property type="match status" value="1"/>
</dbReference>
<dbReference type="GO" id="GO:0009073">
    <property type="term" value="P:aromatic amino acid family biosynthetic process"/>
    <property type="evidence" value="ECO:0007669"/>
    <property type="project" value="UniProtKB-KW"/>
</dbReference>
<dbReference type="RefSeq" id="WP_101357697.1">
    <property type="nucleotide sequence ID" value="NZ_NKXO01000005.1"/>
</dbReference>
<dbReference type="Pfam" id="PF08501">
    <property type="entry name" value="Shikimate_dh_N"/>
    <property type="match status" value="1"/>
</dbReference>
<dbReference type="SUPFAM" id="SSF53223">
    <property type="entry name" value="Aminoacid dehydrogenase-like, N-terminal domain"/>
    <property type="match status" value="1"/>
</dbReference>
<dbReference type="GO" id="GO:0005829">
    <property type="term" value="C:cytosol"/>
    <property type="evidence" value="ECO:0007669"/>
    <property type="project" value="TreeGrafter"/>
</dbReference>
<evidence type="ECO:0000313" key="5">
    <source>
        <dbReference type="EMBL" id="PKQ70511.1"/>
    </source>
</evidence>
<evidence type="ECO:0000313" key="6">
    <source>
        <dbReference type="Proteomes" id="UP000233387"/>
    </source>
</evidence>
<evidence type="ECO:0000256" key="1">
    <source>
        <dbReference type="ARBA" id="ARBA00004871"/>
    </source>
</evidence>
<keyword evidence="6" id="KW-1185">Reference proteome</keyword>
<dbReference type="InterPro" id="IPR022893">
    <property type="entry name" value="Shikimate_DH_fam"/>
</dbReference>
<dbReference type="EMBL" id="NKXO01000005">
    <property type="protein sequence ID" value="PKQ70511.1"/>
    <property type="molecule type" value="Genomic_DNA"/>
</dbReference>
<dbReference type="InterPro" id="IPR013708">
    <property type="entry name" value="Shikimate_DH-bd_N"/>
</dbReference>
<keyword evidence="2" id="KW-0560">Oxidoreductase</keyword>
<keyword evidence="3" id="KW-0057">Aromatic amino acid biosynthesis</keyword>